<comment type="caution">
    <text evidence="8">The sequence shown here is derived from an EMBL/GenBank/DDBJ whole genome shotgun (WGS) entry which is preliminary data.</text>
</comment>
<keyword evidence="1 5" id="KW-0699">rRNA-binding</keyword>
<evidence type="ECO:0000256" key="1">
    <source>
        <dbReference type="ARBA" id="ARBA00022730"/>
    </source>
</evidence>
<dbReference type="HAMAP" id="MF_01334">
    <property type="entry name" value="Ribosomal_bL25_CTC"/>
    <property type="match status" value="1"/>
</dbReference>
<evidence type="ECO:0000313" key="8">
    <source>
        <dbReference type="EMBL" id="MFD1220890.1"/>
    </source>
</evidence>
<name>A0ABW3UMW3_9BACL</name>
<dbReference type="Gene3D" id="2.40.240.10">
    <property type="entry name" value="Ribosomal Protein L25, Chain P"/>
    <property type="match status" value="1"/>
</dbReference>
<dbReference type="InterPro" id="IPR020056">
    <property type="entry name" value="Rbsml_bL25/Gln-tRNA_synth_N"/>
</dbReference>
<dbReference type="PANTHER" id="PTHR33284:SF1">
    <property type="entry name" value="RIBOSOMAL PROTEIN L25_GLN-TRNA SYNTHETASE, ANTI-CODON-BINDING DOMAIN-CONTAINING PROTEIN"/>
    <property type="match status" value="1"/>
</dbReference>
<evidence type="ECO:0000256" key="2">
    <source>
        <dbReference type="ARBA" id="ARBA00022884"/>
    </source>
</evidence>
<keyword evidence="2 5" id="KW-0694">RNA-binding</keyword>
<dbReference type="NCBIfam" id="TIGR00731">
    <property type="entry name" value="bL25_bact_ctc"/>
    <property type="match status" value="1"/>
</dbReference>
<dbReference type="Pfam" id="PF14693">
    <property type="entry name" value="Ribosomal_TL5_C"/>
    <property type="match status" value="1"/>
</dbReference>
<dbReference type="GO" id="GO:0005840">
    <property type="term" value="C:ribosome"/>
    <property type="evidence" value="ECO:0007669"/>
    <property type="project" value="UniProtKB-KW"/>
</dbReference>
<keyword evidence="3 5" id="KW-0689">Ribosomal protein</keyword>
<reference evidence="9" key="1">
    <citation type="journal article" date="2019" name="Int. J. Syst. Evol. Microbiol.">
        <title>The Global Catalogue of Microorganisms (GCM) 10K type strain sequencing project: providing services to taxonomists for standard genome sequencing and annotation.</title>
        <authorList>
            <consortium name="The Broad Institute Genomics Platform"/>
            <consortium name="The Broad Institute Genome Sequencing Center for Infectious Disease"/>
            <person name="Wu L."/>
            <person name="Ma J."/>
        </authorList>
    </citation>
    <scope>NUCLEOTIDE SEQUENCE [LARGE SCALE GENOMIC DNA]</scope>
    <source>
        <strain evidence="9">CCUG 53270</strain>
    </source>
</reference>
<dbReference type="RefSeq" id="WP_345591859.1">
    <property type="nucleotide sequence ID" value="NZ_BAABJG010000029.1"/>
</dbReference>
<evidence type="ECO:0000256" key="5">
    <source>
        <dbReference type="HAMAP-Rule" id="MF_01334"/>
    </source>
</evidence>
<feature type="domain" description="Large ribosomal subunit protein bL25 L25" evidence="6">
    <location>
        <begin position="6"/>
        <end position="91"/>
    </location>
</feature>
<evidence type="ECO:0000256" key="3">
    <source>
        <dbReference type="ARBA" id="ARBA00022980"/>
    </source>
</evidence>
<dbReference type="InterPro" id="IPR029751">
    <property type="entry name" value="Ribosomal_L25_dom"/>
</dbReference>
<dbReference type="InterPro" id="IPR011035">
    <property type="entry name" value="Ribosomal_bL25/Gln-tRNA_synth"/>
</dbReference>
<dbReference type="InterPro" id="IPR037121">
    <property type="entry name" value="Ribosomal_bL25_C"/>
</dbReference>
<dbReference type="PANTHER" id="PTHR33284">
    <property type="entry name" value="RIBOSOMAL PROTEIN L25/GLN-TRNA SYNTHETASE, ANTI-CODON-BINDING DOMAIN-CONTAINING PROTEIN"/>
    <property type="match status" value="1"/>
</dbReference>
<comment type="subunit">
    <text evidence="5">Part of the 50S ribosomal subunit; part of the 5S rRNA/L5/L18/L25 subcomplex. Contacts the 5S rRNA. Binds to the 5S rRNA independently of L5 and L18.</text>
</comment>
<gene>
    <name evidence="5" type="primary">rplY</name>
    <name evidence="5" type="synonym">ctc</name>
    <name evidence="8" type="ORF">ACFQ4B_12260</name>
</gene>
<accession>A0ABW3UMW3</accession>
<dbReference type="InterPro" id="IPR001021">
    <property type="entry name" value="Ribosomal_bL25_long"/>
</dbReference>
<proteinExistence type="inferred from homology"/>
<sequence>MTTRFQAEPRVPLNSSGLRELRRSGRLPGVIFRKHAENERIHISATQFQKWLKQGGSGFIELHFEGEGSLTVLLEDFQRDPVTRDLLHVDFQQVQMGERIRTKIPVKFKGTPIGTKEGGVVQIQCSAVEVEALPKHLPDVVELDISTMGIGETLYVKDVEFASEVTVISEAHEFLLSVVKP</sequence>
<dbReference type="InterPro" id="IPR020057">
    <property type="entry name" value="Ribosomal_bL25_b-dom"/>
</dbReference>
<dbReference type="CDD" id="cd00495">
    <property type="entry name" value="Ribosomal_L25_TL5_CTC"/>
    <property type="match status" value="1"/>
</dbReference>
<evidence type="ECO:0000259" key="6">
    <source>
        <dbReference type="Pfam" id="PF01386"/>
    </source>
</evidence>
<comment type="function">
    <text evidence="5">This is one of the proteins that binds to the 5S RNA in the ribosome where it forms part of the central protuberance.</text>
</comment>
<dbReference type="Gene3D" id="2.170.120.20">
    <property type="entry name" value="Ribosomal protein L25, beta domain"/>
    <property type="match status" value="1"/>
</dbReference>
<organism evidence="8 9">
    <name type="scientific">Paenibacillus vulneris</name>
    <dbReference type="NCBI Taxonomy" id="1133364"/>
    <lineage>
        <taxon>Bacteria</taxon>
        <taxon>Bacillati</taxon>
        <taxon>Bacillota</taxon>
        <taxon>Bacilli</taxon>
        <taxon>Bacillales</taxon>
        <taxon>Paenibacillaceae</taxon>
        <taxon>Paenibacillus</taxon>
    </lineage>
</organism>
<dbReference type="Pfam" id="PF01386">
    <property type="entry name" value="Ribosomal_L25p"/>
    <property type="match status" value="1"/>
</dbReference>
<keyword evidence="4 5" id="KW-0687">Ribonucleoprotein</keyword>
<dbReference type="SUPFAM" id="SSF50715">
    <property type="entry name" value="Ribosomal protein L25-like"/>
    <property type="match status" value="1"/>
</dbReference>
<comment type="similarity">
    <text evidence="5">Belongs to the bacterial ribosomal protein bL25 family. CTC subfamily.</text>
</comment>
<feature type="domain" description="Large ribosomal subunit protein bL25 beta" evidence="7">
    <location>
        <begin position="100"/>
        <end position="181"/>
    </location>
</feature>
<evidence type="ECO:0000256" key="4">
    <source>
        <dbReference type="ARBA" id="ARBA00023274"/>
    </source>
</evidence>
<dbReference type="EMBL" id="JBHTLU010000014">
    <property type="protein sequence ID" value="MFD1220890.1"/>
    <property type="molecule type" value="Genomic_DNA"/>
</dbReference>
<evidence type="ECO:0000259" key="7">
    <source>
        <dbReference type="Pfam" id="PF14693"/>
    </source>
</evidence>
<dbReference type="InterPro" id="IPR020930">
    <property type="entry name" value="Ribosomal_uL5_bac-type"/>
</dbReference>
<protein>
    <recommendedName>
        <fullName evidence="5">Large ribosomal subunit protein bL25</fullName>
    </recommendedName>
    <alternativeName>
        <fullName evidence="5">General stress protein CTC</fullName>
    </alternativeName>
</protein>
<evidence type="ECO:0000313" key="9">
    <source>
        <dbReference type="Proteomes" id="UP001597180"/>
    </source>
</evidence>
<keyword evidence="9" id="KW-1185">Reference proteome</keyword>
<dbReference type="Proteomes" id="UP001597180">
    <property type="component" value="Unassembled WGS sequence"/>
</dbReference>